<reference evidence="1" key="1">
    <citation type="submission" date="2021-06" db="EMBL/GenBank/DDBJ databases">
        <authorList>
            <person name="Kallberg Y."/>
            <person name="Tangrot J."/>
            <person name="Rosling A."/>
        </authorList>
    </citation>
    <scope>NUCLEOTIDE SEQUENCE</scope>
    <source>
        <strain evidence="1">CL356</strain>
    </source>
</reference>
<dbReference type="Proteomes" id="UP000789525">
    <property type="component" value="Unassembled WGS sequence"/>
</dbReference>
<name>A0ACA9KU05_9GLOM</name>
<organism evidence="1 2">
    <name type="scientific">Acaulospora colombiana</name>
    <dbReference type="NCBI Taxonomy" id="27376"/>
    <lineage>
        <taxon>Eukaryota</taxon>
        <taxon>Fungi</taxon>
        <taxon>Fungi incertae sedis</taxon>
        <taxon>Mucoromycota</taxon>
        <taxon>Glomeromycotina</taxon>
        <taxon>Glomeromycetes</taxon>
        <taxon>Diversisporales</taxon>
        <taxon>Acaulosporaceae</taxon>
        <taxon>Acaulospora</taxon>
    </lineage>
</organism>
<evidence type="ECO:0000313" key="2">
    <source>
        <dbReference type="Proteomes" id="UP000789525"/>
    </source>
</evidence>
<gene>
    <name evidence="1" type="ORF">ACOLOM_LOCUS2469</name>
</gene>
<proteinExistence type="predicted"/>
<protein>
    <submittedName>
        <fullName evidence="1">5216_t:CDS:1</fullName>
    </submittedName>
</protein>
<comment type="caution">
    <text evidence="1">The sequence shown here is derived from an EMBL/GenBank/DDBJ whole genome shotgun (WGS) entry which is preliminary data.</text>
</comment>
<evidence type="ECO:0000313" key="1">
    <source>
        <dbReference type="EMBL" id="CAG8493335.1"/>
    </source>
</evidence>
<accession>A0ACA9KU05</accession>
<keyword evidence="2" id="KW-1185">Reference proteome</keyword>
<dbReference type="EMBL" id="CAJVPT010003251">
    <property type="protein sequence ID" value="CAG8493335.1"/>
    <property type="molecule type" value="Genomic_DNA"/>
</dbReference>
<sequence>MSTSTMSLVKSFTHLKDKPHGEKALDMLQRVASLVKPIMRKRGWTLPVLSEFFPSDPSLLGEGISHNVPLSQARSKAALAAEQRQKRAVMSGNGGGQRLGGGQIITTKTPRELAAEAAGRRARDEKACGSTSQEAIERETQRAMEESVLDVPATTESQSTTTDIPSSSSQTQQPNRPAASSSSLPVKRKAPERLQSIPTTGMSNGTTEETPRVLPEAKRAKTITSGNAHIDSLSTRQWACQICTLLNDDRVVDVQGLW</sequence>